<dbReference type="CTD" id="7132"/>
<dbReference type="GO" id="GO:0006954">
    <property type="term" value="P:inflammatory response"/>
    <property type="evidence" value="ECO:0007669"/>
    <property type="project" value="TreeGrafter"/>
</dbReference>
<feature type="transmembrane region" description="Helical" evidence="7">
    <location>
        <begin position="194"/>
        <end position="218"/>
    </location>
</feature>
<evidence type="ECO:0000256" key="7">
    <source>
        <dbReference type="SAM" id="Phobius"/>
    </source>
</evidence>
<dbReference type="GO" id="GO:0005031">
    <property type="term" value="F:tumor necrosis factor receptor activity"/>
    <property type="evidence" value="ECO:0007669"/>
    <property type="project" value="TreeGrafter"/>
</dbReference>
<dbReference type="GeneID" id="103136739"/>
<evidence type="ECO:0000256" key="3">
    <source>
        <dbReference type="ARBA" id="ARBA00022737"/>
    </source>
</evidence>
<keyword evidence="1" id="KW-0053">Apoptosis</keyword>
<evidence type="ECO:0000256" key="4">
    <source>
        <dbReference type="ARBA" id="ARBA00023157"/>
    </source>
</evidence>
<dbReference type="GO" id="GO:0006915">
    <property type="term" value="P:apoptotic process"/>
    <property type="evidence" value="ECO:0007669"/>
    <property type="project" value="UniProtKB-KW"/>
</dbReference>
<feature type="disulfide bond" evidence="6">
    <location>
        <begin position="44"/>
        <end position="57"/>
    </location>
</feature>
<dbReference type="AlphaFoldDB" id="A0A087Y6L3"/>
<dbReference type="InterPro" id="IPR001368">
    <property type="entry name" value="TNFR/NGFR_Cys_rich_reg"/>
</dbReference>
<evidence type="ECO:0000256" key="8">
    <source>
        <dbReference type="SAM" id="SignalP"/>
    </source>
</evidence>
<name>A0A087Y6L3_POEFO</name>
<protein>
    <submittedName>
        <fullName evidence="11">Tumor necrosis factor receptor superfamily, member 1a</fullName>
    </submittedName>
</protein>
<dbReference type="InterPro" id="IPR033994">
    <property type="entry name" value="TNFRSF1A_death"/>
</dbReference>
<evidence type="ECO:0000259" key="9">
    <source>
        <dbReference type="PROSITE" id="PS50017"/>
    </source>
</evidence>
<dbReference type="InterPro" id="IPR011029">
    <property type="entry name" value="DEATH-like_dom_sf"/>
</dbReference>
<dbReference type="Gene3D" id="2.10.50.10">
    <property type="entry name" value="Tumor Necrosis Factor Receptor, subunit A, domain 2"/>
    <property type="match status" value="3"/>
</dbReference>
<accession>A0A087Y6L3</accession>
<dbReference type="Proteomes" id="UP000028760">
    <property type="component" value="Unassembled WGS sequence"/>
</dbReference>
<evidence type="ECO:0000256" key="1">
    <source>
        <dbReference type="ARBA" id="ARBA00022703"/>
    </source>
</evidence>
<feature type="repeat" description="TNFR-Cys" evidence="6">
    <location>
        <begin position="30"/>
        <end position="65"/>
    </location>
</feature>
<evidence type="ECO:0000313" key="11">
    <source>
        <dbReference type="Ensembl" id="ENSPFOP00000013666.2"/>
    </source>
</evidence>
<dbReference type="Gene3D" id="1.10.533.10">
    <property type="entry name" value="Death Domain, Fas"/>
    <property type="match status" value="1"/>
</dbReference>
<dbReference type="Pfam" id="PF00020">
    <property type="entry name" value="TNFR_c6"/>
    <property type="match status" value="2"/>
</dbReference>
<keyword evidence="7" id="KW-0472">Membrane</keyword>
<feature type="domain" description="TNFR-Cys" evidence="10">
    <location>
        <begin position="67"/>
        <end position="109"/>
    </location>
</feature>
<dbReference type="STRING" id="48698.ENSPFOP00000013666"/>
<feature type="domain" description="TNFR-Cys" evidence="10">
    <location>
        <begin position="110"/>
        <end position="151"/>
    </location>
</feature>
<dbReference type="GO" id="GO:0045087">
    <property type="term" value="P:innate immune response"/>
    <property type="evidence" value="ECO:0007669"/>
    <property type="project" value="InterPro"/>
</dbReference>
<feature type="disulfide bond" evidence="6">
    <location>
        <begin position="133"/>
        <end position="151"/>
    </location>
</feature>
<feature type="disulfide bond" evidence="6">
    <location>
        <begin position="47"/>
        <end position="65"/>
    </location>
</feature>
<dbReference type="PANTHER" id="PTHR46861:SF1">
    <property type="entry name" value="TUMOR NECROSIS FACTOR RECEPTOR SUPERFAMILY MEMBER 1A"/>
    <property type="match status" value="1"/>
</dbReference>
<keyword evidence="2 8" id="KW-0732">Signal</keyword>
<dbReference type="SUPFAM" id="SSF47986">
    <property type="entry name" value="DEATH domain"/>
    <property type="match status" value="1"/>
</dbReference>
<keyword evidence="7" id="KW-0812">Transmembrane</keyword>
<comment type="caution">
    <text evidence="6">Lacks conserved residue(s) required for the propagation of feature annotation.</text>
</comment>
<dbReference type="GO" id="GO:0043120">
    <property type="term" value="F:tumor necrosis factor binding"/>
    <property type="evidence" value="ECO:0007669"/>
    <property type="project" value="TreeGrafter"/>
</dbReference>
<dbReference type="Ensembl" id="ENSPFOT00000013685.2">
    <property type="protein sequence ID" value="ENSPFOP00000013666.2"/>
    <property type="gene ID" value="ENSPFOG00000013634.2"/>
</dbReference>
<feature type="chain" id="PRO_5001834046" evidence="8">
    <location>
        <begin position="27"/>
        <end position="379"/>
    </location>
</feature>
<reference evidence="11" key="3">
    <citation type="submission" date="2025-09" db="UniProtKB">
        <authorList>
            <consortium name="Ensembl"/>
        </authorList>
    </citation>
    <scope>IDENTIFICATION</scope>
</reference>
<dbReference type="GO" id="GO:0045121">
    <property type="term" value="C:membrane raft"/>
    <property type="evidence" value="ECO:0007669"/>
    <property type="project" value="TreeGrafter"/>
</dbReference>
<feature type="domain" description="TNFR-Cys" evidence="10">
    <location>
        <begin position="30"/>
        <end position="65"/>
    </location>
</feature>
<keyword evidence="7" id="KW-1133">Transmembrane helix</keyword>
<feature type="repeat" description="TNFR-Cys" evidence="6">
    <location>
        <begin position="110"/>
        <end position="151"/>
    </location>
</feature>
<keyword evidence="4 6" id="KW-1015">Disulfide bond</keyword>
<evidence type="ECO:0000259" key="10">
    <source>
        <dbReference type="PROSITE" id="PS50050"/>
    </source>
</evidence>
<dbReference type="GO" id="GO:0043235">
    <property type="term" value="C:receptor complex"/>
    <property type="evidence" value="ECO:0007669"/>
    <property type="project" value="TreeGrafter"/>
</dbReference>
<dbReference type="InterPro" id="IPR052493">
    <property type="entry name" value="TNFRSF1A"/>
</dbReference>
<evidence type="ECO:0000256" key="2">
    <source>
        <dbReference type="ARBA" id="ARBA00022729"/>
    </source>
</evidence>
<dbReference type="SMART" id="SM00005">
    <property type="entry name" value="DEATH"/>
    <property type="match status" value="1"/>
</dbReference>
<dbReference type="OrthoDB" id="9408020at2759"/>
<dbReference type="RefSeq" id="XP_007550188.1">
    <property type="nucleotide sequence ID" value="XM_007550126.2"/>
</dbReference>
<dbReference type="GeneTree" id="ENSGT00940000159540"/>
<feature type="signal peptide" evidence="8">
    <location>
        <begin position="1"/>
        <end position="26"/>
    </location>
</feature>
<evidence type="ECO:0000256" key="6">
    <source>
        <dbReference type="PROSITE-ProRule" id="PRU00206"/>
    </source>
</evidence>
<evidence type="ECO:0000256" key="5">
    <source>
        <dbReference type="ARBA" id="ARBA00023180"/>
    </source>
</evidence>
<dbReference type="PANTHER" id="PTHR46861">
    <property type="entry name" value="TUMOR NECROSIS FACTOR RECEPTOR SUPERFAMILY MEMBER 1A"/>
    <property type="match status" value="1"/>
</dbReference>
<dbReference type="EMBL" id="AYCK01003759">
    <property type="status" value="NOT_ANNOTATED_CDS"/>
    <property type="molecule type" value="Genomic_DNA"/>
</dbReference>
<dbReference type="OMA" id="IVETPCT"/>
<evidence type="ECO:0000313" key="12">
    <source>
        <dbReference type="Proteomes" id="UP000028760"/>
    </source>
</evidence>
<feature type="domain" description="Death" evidence="9">
    <location>
        <begin position="282"/>
        <end position="376"/>
    </location>
</feature>
<dbReference type="InterPro" id="IPR000488">
    <property type="entry name" value="Death_dom"/>
</dbReference>
<keyword evidence="3" id="KW-0677">Repeat</keyword>
<dbReference type="SMART" id="SM00208">
    <property type="entry name" value="TNFR"/>
    <property type="match status" value="4"/>
</dbReference>
<dbReference type="PROSITE" id="PS50017">
    <property type="entry name" value="DEATH_DOMAIN"/>
    <property type="match status" value="1"/>
</dbReference>
<reference evidence="12" key="1">
    <citation type="submission" date="2013-10" db="EMBL/GenBank/DDBJ databases">
        <authorList>
            <person name="Schartl M."/>
            <person name="Warren W."/>
        </authorList>
    </citation>
    <scope>NUCLEOTIDE SEQUENCE [LARGE SCALE GENOMIC DNA]</scope>
    <source>
        <strain evidence="12">female</strain>
    </source>
</reference>
<dbReference type="InterPro" id="IPR033995">
    <property type="entry name" value="TNFRSF1A_N_teleost"/>
</dbReference>
<feature type="repeat" description="TNFR-Cys" evidence="6">
    <location>
        <begin position="67"/>
        <end position="109"/>
    </location>
</feature>
<sequence length="379" mass="42624">MEGIGNQGRCTFTVLLLMLMSSGVLTIENKCKPWEYEVEDGNCCNKCHPGFKLVEKCTSNTISVCEPCGDGEFSDQINFSLTCRRCKTCKVSKLEYQVSACRNDSNTKCQCNKGYYKNNIDSETYDCLKCKTCGLNEIEIQPCTPETNTVCDCQENFFREKGKCEPCSRCSLKCAQHCTTPAPPKGPVHPHPQFMNVIIGFSVLVVLLVLGILITFIVTKRSFNKKMLSLSSRSSVQQKEQSKDFLVSINETSVETSLEEAAETSLVEQELSKLPDCVPMIPDLIYSVLDLVPLQQMKQLVRALGVTDTEIEQAEMDNRYCREAHYQMLRVWAQRAPQTVGGGKAETVNRQVLEELLSKLRQLHLSRAAEELETKYAIQ</sequence>
<dbReference type="KEGG" id="pfor:103136739"/>
<dbReference type="PROSITE" id="PS50050">
    <property type="entry name" value="TNFR_NGFR_2"/>
    <property type="match status" value="3"/>
</dbReference>
<feature type="disulfide bond" evidence="6">
    <location>
        <begin position="68"/>
        <end position="83"/>
    </location>
</feature>
<organism evidence="11 12">
    <name type="scientific">Poecilia formosa</name>
    <name type="common">Amazon molly</name>
    <name type="synonym">Limia formosa</name>
    <dbReference type="NCBI Taxonomy" id="48698"/>
    <lineage>
        <taxon>Eukaryota</taxon>
        <taxon>Metazoa</taxon>
        <taxon>Chordata</taxon>
        <taxon>Craniata</taxon>
        <taxon>Vertebrata</taxon>
        <taxon>Euteleostomi</taxon>
        <taxon>Actinopterygii</taxon>
        <taxon>Neopterygii</taxon>
        <taxon>Teleostei</taxon>
        <taxon>Neoteleostei</taxon>
        <taxon>Acanthomorphata</taxon>
        <taxon>Ovalentaria</taxon>
        <taxon>Atherinomorphae</taxon>
        <taxon>Cyprinodontiformes</taxon>
        <taxon>Poeciliidae</taxon>
        <taxon>Poeciliinae</taxon>
        <taxon>Poecilia</taxon>
    </lineage>
</organism>
<reference evidence="11" key="2">
    <citation type="submission" date="2025-08" db="UniProtKB">
        <authorList>
            <consortium name="Ensembl"/>
        </authorList>
    </citation>
    <scope>IDENTIFICATION</scope>
</reference>
<dbReference type="CDD" id="cd15834">
    <property type="entry name" value="TNFRSF1A_teleost"/>
    <property type="match status" value="1"/>
</dbReference>
<dbReference type="eggNOG" id="ENOG502S050">
    <property type="taxonomic scope" value="Eukaryota"/>
</dbReference>
<dbReference type="SUPFAM" id="SSF57586">
    <property type="entry name" value="TNF receptor-like"/>
    <property type="match status" value="2"/>
</dbReference>
<proteinExistence type="predicted"/>
<keyword evidence="5" id="KW-0325">Glycoprotein</keyword>
<feature type="disulfide bond" evidence="6">
    <location>
        <begin position="130"/>
        <end position="143"/>
    </location>
</feature>
<dbReference type="Pfam" id="PF00531">
    <property type="entry name" value="Death"/>
    <property type="match status" value="1"/>
</dbReference>
<keyword evidence="12" id="KW-1185">Reference proteome</keyword>
<dbReference type="CDD" id="cd08313">
    <property type="entry name" value="Death_TNFR1"/>
    <property type="match status" value="1"/>
</dbReference>